<evidence type="ECO:0000313" key="3">
    <source>
        <dbReference type="Proteomes" id="UP001295423"/>
    </source>
</evidence>
<feature type="compositionally biased region" description="Acidic residues" evidence="1">
    <location>
        <begin position="430"/>
        <end position="487"/>
    </location>
</feature>
<dbReference type="GO" id="GO:0030687">
    <property type="term" value="C:preribosome, large subunit precursor"/>
    <property type="evidence" value="ECO:0007669"/>
    <property type="project" value="TreeGrafter"/>
</dbReference>
<reference evidence="2" key="1">
    <citation type="submission" date="2023-08" db="EMBL/GenBank/DDBJ databases">
        <authorList>
            <person name="Audoor S."/>
            <person name="Bilcke G."/>
        </authorList>
    </citation>
    <scope>NUCLEOTIDE SEQUENCE</scope>
</reference>
<comment type="caution">
    <text evidence="2">The sequence shown here is derived from an EMBL/GenBank/DDBJ whole genome shotgun (WGS) entry which is preliminary data.</text>
</comment>
<dbReference type="GO" id="GO:0042273">
    <property type="term" value="P:ribosomal large subunit biogenesis"/>
    <property type="evidence" value="ECO:0007669"/>
    <property type="project" value="InterPro"/>
</dbReference>
<dbReference type="Gene3D" id="2.130.10.10">
    <property type="entry name" value="YVTN repeat-like/Quinoprotein amine dehydrogenase"/>
    <property type="match status" value="1"/>
</dbReference>
<dbReference type="SUPFAM" id="SSF50998">
    <property type="entry name" value="Quinoprotein alcohol dehydrogenase-like"/>
    <property type="match status" value="1"/>
</dbReference>
<gene>
    <name evidence="2" type="ORF">CYCCA115_LOCUS10520</name>
</gene>
<dbReference type="GO" id="GO:0005730">
    <property type="term" value="C:nucleolus"/>
    <property type="evidence" value="ECO:0007669"/>
    <property type="project" value="InterPro"/>
</dbReference>
<dbReference type="PANTHER" id="PTHR16038">
    <property type="entry name" value="NOP SEVEN ASSOCIATED PROTEIN 1"/>
    <property type="match status" value="1"/>
</dbReference>
<feature type="compositionally biased region" description="Basic residues" evidence="1">
    <location>
        <begin position="492"/>
        <end position="501"/>
    </location>
</feature>
<sequence length="501" mass="56686">MRLITGDECGLLKECIPELSRKEEDPNAIVKPFTTMTDVRKDGVRRIDPKEQQSRTRGVIDMVPIEMDDEKISVAALRSNGSIEFWNADVKSKRDYGKYSLDSTVQNAFTNIEYDGKVRPLGVGVFEKSTRVCAGDMLGNIAIINAKKGNVVKEYNCYTNSKGRTTISYTPGNNLNTQLATAMACDTINGRVAIGGRERETVLLDLATGGIVFKAKNLPPDPQTLLQQPVWPSSILFLQDSNIMAVGTAYKQVRLYDVREDSRIRRPTACTPEGLLEYRITSLCQVDEHRLVAADSAGEIYDLDMRTMDRNLKRKDNNNVGRFVGPAGSVRQLKKHPTLPRMAVVGLDRMLRVYDTKSRKQLDCIYLKQRLNCVLFGSQDTWELGEPEDHTMDSDQDIDLDDVVEDYIDSDDEEAIRQKHLKDFENASASEDENDDGSKDEEEEDSQSEEDDSEEEEEEEEASENDDASESVEDDDEDDEEDSESEEGDRKRREKKRRRVT</sequence>
<feature type="region of interest" description="Disordered" evidence="1">
    <location>
        <begin position="420"/>
        <end position="501"/>
    </location>
</feature>
<dbReference type="InterPro" id="IPR037379">
    <property type="entry name" value="WDR74/Nsa1"/>
</dbReference>
<organism evidence="2 3">
    <name type="scientific">Cylindrotheca closterium</name>
    <dbReference type="NCBI Taxonomy" id="2856"/>
    <lineage>
        <taxon>Eukaryota</taxon>
        <taxon>Sar</taxon>
        <taxon>Stramenopiles</taxon>
        <taxon>Ochrophyta</taxon>
        <taxon>Bacillariophyta</taxon>
        <taxon>Bacillariophyceae</taxon>
        <taxon>Bacillariophycidae</taxon>
        <taxon>Bacillariales</taxon>
        <taxon>Bacillariaceae</taxon>
        <taxon>Cylindrotheca</taxon>
    </lineage>
</organism>
<evidence type="ECO:0008006" key="4">
    <source>
        <dbReference type="Google" id="ProtNLM"/>
    </source>
</evidence>
<protein>
    <recommendedName>
        <fullName evidence="4">Ribosome biogenesis protein NSA1</fullName>
    </recommendedName>
</protein>
<dbReference type="InterPro" id="IPR015943">
    <property type="entry name" value="WD40/YVTN_repeat-like_dom_sf"/>
</dbReference>
<accession>A0AAD2FMQ9</accession>
<evidence type="ECO:0000313" key="2">
    <source>
        <dbReference type="EMBL" id="CAJ1946376.1"/>
    </source>
</evidence>
<evidence type="ECO:0000256" key="1">
    <source>
        <dbReference type="SAM" id="MobiDB-lite"/>
    </source>
</evidence>
<proteinExistence type="predicted"/>
<dbReference type="PANTHER" id="PTHR16038:SF4">
    <property type="entry name" value="WD REPEAT-CONTAINING PROTEIN 74"/>
    <property type="match status" value="1"/>
</dbReference>
<keyword evidence="3" id="KW-1185">Reference proteome</keyword>
<dbReference type="InterPro" id="IPR011047">
    <property type="entry name" value="Quinoprotein_ADH-like_sf"/>
</dbReference>
<name>A0AAD2FMQ9_9STRA</name>
<dbReference type="EMBL" id="CAKOGP040001668">
    <property type="protein sequence ID" value="CAJ1946376.1"/>
    <property type="molecule type" value="Genomic_DNA"/>
</dbReference>
<dbReference type="AlphaFoldDB" id="A0AAD2FMQ9"/>
<dbReference type="Proteomes" id="UP001295423">
    <property type="component" value="Unassembled WGS sequence"/>
</dbReference>